<dbReference type="InParanoid" id="U5GY79"/>
<evidence type="ECO:0000313" key="3">
    <source>
        <dbReference type="Proteomes" id="UP000017200"/>
    </source>
</evidence>
<dbReference type="Proteomes" id="UP000017200">
    <property type="component" value="Unassembled WGS sequence"/>
</dbReference>
<sequence>MPSENTDPSGYDTSEELKLAPDMAQSPYVLGKAQGSFFDADDVAPEFLDENGKELLFHGVYEGEAIARSQE</sequence>
<proteinExistence type="predicted"/>
<dbReference type="HOGENOM" id="CLU_2741949_0_0_1"/>
<name>U5GY79_USTV1</name>
<dbReference type="EnsemblFungi" id="MVLG_00148T0">
    <property type="protein sequence ID" value="MVLG_00148T0"/>
    <property type="gene ID" value="MVLG_00148"/>
</dbReference>
<protein>
    <submittedName>
        <fullName evidence="1 2">Uncharacterized protein</fullName>
    </submittedName>
</protein>
<dbReference type="EMBL" id="AEIJ01000009">
    <property type="status" value="NOT_ANNOTATED_CDS"/>
    <property type="molecule type" value="Genomic_DNA"/>
</dbReference>
<evidence type="ECO:0000313" key="2">
    <source>
        <dbReference type="EnsemblFungi" id="MVLG_00148T0"/>
    </source>
</evidence>
<reference evidence="2" key="4">
    <citation type="submission" date="2015-06" db="UniProtKB">
        <authorList>
            <consortium name="EnsemblFungi"/>
        </authorList>
    </citation>
    <scope>IDENTIFICATION</scope>
</reference>
<gene>
    <name evidence="1" type="ORF">MVLG_00148</name>
</gene>
<organism evidence="1">
    <name type="scientific">Microbotryum lychnidis-dioicae (strain p1A1 Lamole / MvSl-1064)</name>
    <name type="common">Anther smut fungus</name>
    <dbReference type="NCBI Taxonomy" id="683840"/>
    <lineage>
        <taxon>Eukaryota</taxon>
        <taxon>Fungi</taxon>
        <taxon>Dikarya</taxon>
        <taxon>Basidiomycota</taxon>
        <taxon>Pucciniomycotina</taxon>
        <taxon>Microbotryomycetes</taxon>
        <taxon>Microbotryales</taxon>
        <taxon>Microbotryaceae</taxon>
        <taxon>Microbotryum</taxon>
    </lineage>
</organism>
<evidence type="ECO:0000313" key="1">
    <source>
        <dbReference type="EMBL" id="KDE09748.1"/>
    </source>
</evidence>
<dbReference type="EMBL" id="GL541643">
    <property type="protein sequence ID" value="KDE09748.1"/>
    <property type="molecule type" value="Genomic_DNA"/>
</dbReference>
<reference evidence="1" key="2">
    <citation type="submission" date="2010-11" db="EMBL/GenBank/DDBJ databases">
        <authorList>
            <consortium name="The Broad Institute Genome Sequencing Platform"/>
            <person name="Earl A."/>
            <person name="Ward D."/>
            <person name="Feldgarden M."/>
            <person name="Gevers D."/>
            <person name="Butler R."/>
            <person name="Young S.K."/>
            <person name="Zeng Q."/>
            <person name="Gargeya S."/>
            <person name="Fitzgerald M."/>
            <person name="Haas B."/>
            <person name="Abouelleil A."/>
            <person name="Alvarado L."/>
            <person name="Arachchi H.M."/>
            <person name="Berlin A."/>
            <person name="Brown A."/>
            <person name="Chapman S.B."/>
            <person name="Chen Z."/>
            <person name="Dunbar C."/>
            <person name="Freedman E."/>
            <person name="Gearin G."/>
            <person name="Gellesch M."/>
            <person name="Goldberg J."/>
            <person name="Griggs A."/>
            <person name="Gujja S."/>
            <person name="Heilman E."/>
            <person name="Heiman D."/>
            <person name="Howarth C."/>
            <person name="Larson L."/>
            <person name="Lui A."/>
            <person name="MacDonald P.J.P."/>
            <person name="Mehta T."/>
            <person name="Montmayeur A."/>
            <person name="Murphy C."/>
            <person name="Neiman D."/>
            <person name="Pearson M."/>
            <person name="Priest M."/>
            <person name="Roberts A."/>
            <person name="Saif S."/>
            <person name="Shea T."/>
            <person name="Shenoy N."/>
            <person name="Sisk P."/>
            <person name="Stolte C."/>
            <person name="Sykes S."/>
            <person name="White J."/>
            <person name="Yandava C."/>
            <person name="Wortman J."/>
            <person name="Nusbaum C."/>
            <person name="Birren B."/>
        </authorList>
    </citation>
    <scope>NUCLEOTIDE SEQUENCE</scope>
    <source>
        <strain evidence="1">P1A1 Lamole</strain>
    </source>
</reference>
<accession>U5GY79</accession>
<reference evidence="1 3" key="3">
    <citation type="journal article" date="2015" name="BMC Genomics">
        <title>Sex and parasites: genomic and transcriptomic analysis of Microbotryum lychnidis-dioicae, the biotrophic and plant-castrating anther smut fungus.</title>
        <authorList>
            <person name="Perlin M.H."/>
            <person name="Amselem J."/>
            <person name="Fontanillas E."/>
            <person name="Toh S.S."/>
            <person name="Chen Z."/>
            <person name="Goldberg J."/>
            <person name="Duplessis S."/>
            <person name="Henrissat B."/>
            <person name="Young S."/>
            <person name="Zeng Q."/>
            <person name="Aguileta G."/>
            <person name="Petit E."/>
            <person name="Badouin H."/>
            <person name="Andrews J."/>
            <person name="Razeeq D."/>
            <person name="Gabaldon T."/>
            <person name="Quesneville H."/>
            <person name="Giraud T."/>
            <person name="Hood M.E."/>
            <person name="Schultz D.J."/>
            <person name="Cuomo C.A."/>
        </authorList>
    </citation>
    <scope>NUCLEOTIDE SEQUENCE [LARGE SCALE GENOMIC DNA]</scope>
    <source>
        <strain evidence="1">P1A1 Lamole</strain>
        <strain evidence="3">p1A1 Lamole</strain>
    </source>
</reference>
<keyword evidence="3" id="KW-1185">Reference proteome</keyword>
<dbReference type="AlphaFoldDB" id="U5GY79"/>
<reference evidence="3" key="1">
    <citation type="submission" date="2010-11" db="EMBL/GenBank/DDBJ databases">
        <title>The genome sequence of Microbotryum violaceum strain p1A1 Lamole.</title>
        <authorList>
            <person name="Cuomo C."/>
            <person name="Perlin M."/>
            <person name="Young S.K."/>
            <person name="Zeng Q."/>
            <person name="Gargeya S."/>
            <person name="Alvarado L."/>
            <person name="Berlin A."/>
            <person name="Chapman S.B."/>
            <person name="Chen Z."/>
            <person name="Freedman E."/>
            <person name="Gellesch M."/>
            <person name="Goldberg J."/>
            <person name="Griggs A."/>
            <person name="Gujja S."/>
            <person name="Heilman E."/>
            <person name="Heiman D."/>
            <person name="Howarth C."/>
            <person name="Mehta T."/>
            <person name="Neiman D."/>
            <person name="Pearson M."/>
            <person name="Roberts A."/>
            <person name="Saif S."/>
            <person name="Shea T."/>
            <person name="Shenoy N."/>
            <person name="Sisk P."/>
            <person name="Stolte C."/>
            <person name="Sykes S."/>
            <person name="White J."/>
            <person name="Yandava C."/>
            <person name="Haas B."/>
            <person name="Nusbaum C."/>
            <person name="Birren B."/>
        </authorList>
    </citation>
    <scope>NUCLEOTIDE SEQUENCE [LARGE SCALE GENOMIC DNA]</scope>
    <source>
        <strain evidence="3">p1A1 Lamole</strain>
    </source>
</reference>